<dbReference type="Gene3D" id="3.40.190.10">
    <property type="entry name" value="Periplasmic binding protein-like II"/>
    <property type="match status" value="1"/>
</dbReference>
<keyword evidence="3" id="KW-0813">Transport</keyword>
<keyword evidence="4" id="KW-0732">Signal</keyword>
<dbReference type="KEGG" id="uam:UABAM_03653"/>
<dbReference type="FunFam" id="3.10.105.10:FF:000001">
    <property type="entry name" value="Oligopeptide ABC transporter, oligopeptide-binding protein"/>
    <property type="match status" value="1"/>
</dbReference>
<dbReference type="FunFam" id="3.90.76.10:FF:000001">
    <property type="entry name" value="Oligopeptide ABC transporter substrate-binding protein"/>
    <property type="match status" value="1"/>
</dbReference>
<proteinExistence type="inferred from homology"/>
<dbReference type="GO" id="GO:0043190">
    <property type="term" value="C:ATP-binding cassette (ABC) transporter complex"/>
    <property type="evidence" value="ECO:0007669"/>
    <property type="project" value="InterPro"/>
</dbReference>
<dbReference type="Gene3D" id="3.10.105.10">
    <property type="entry name" value="Dipeptide-binding Protein, Domain 3"/>
    <property type="match status" value="1"/>
</dbReference>
<dbReference type="AlphaFoldDB" id="A0A5S9INT2"/>
<dbReference type="PROSITE" id="PS51257">
    <property type="entry name" value="PROKAR_LIPOPROTEIN"/>
    <property type="match status" value="1"/>
</dbReference>
<evidence type="ECO:0000313" key="7">
    <source>
        <dbReference type="Proteomes" id="UP000326354"/>
    </source>
</evidence>
<dbReference type="PIRSF" id="PIRSF002741">
    <property type="entry name" value="MppA"/>
    <property type="match status" value="1"/>
</dbReference>
<accession>A0A5S9INT2</accession>
<dbReference type="EMBL" id="AP019860">
    <property type="protein sequence ID" value="BBM85289.1"/>
    <property type="molecule type" value="Genomic_DNA"/>
</dbReference>
<dbReference type="InterPro" id="IPR000914">
    <property type="entry name" value="SBP_5_dom"/>
</dbReference>
<keyword evidence="7" id="KW-1185">Reference proteome</keyword>
<dbReference type="GO" id="GO:0015833">
    <property type="term" value="P:peptide transport"/>
    <property type="evidence" value="ECO:0007669"/>
    <property type="project" value="TreeGrafter"/>
</dbReference>
<dbReference type="InterPro" id="IPR039424">
    <property type="entry name" value="SBP_5"/>
</dbReference>
<gene>
    <name evidence="6" type="ORF">UABAM_03653</name>
</gene>
<evidence type="ECO:0000256" key="1">
    <source>
        <dbReference type="ARBA" id="ARBA00004196"/>
    </source>
</evidence>
<evidence type="ECO:0000256" key="3">
    <source>
        <dbReference type="ARBA" id="ARBA00022448"/>
    </source>
</evidence>
<dbReference type="GO" id="GO:0030288">
    <property type="term" value="C:outer membrane-bounded periplasmic space"/>
    <property type="evidence" value="ECO:0007669"/>
    <property type="project" value="UniProtKB-ARBA"/>
</dbReference>
<protein>
    <submittedName>
        <fullName evidence="6">Peptide ABC transporter substrate-binding protein</fullName>
    </submittedName>
</protein>
<reference evidence="6 7" key="1">
    <citation type="submission" date="2019-08" db="EMBL/GenBank/DDBJ databases">
        <title>Complete genome sequence of Candidatus Uab amorphum.</title>
        <authorList>
            <person name="Shiratori T."/>
            <person name="Suzuki S."/>
            <person name="Kakizawa Y."/>
            <person name="Ishida K."/>
        </authorList>
    </citation>
    <scope>NUCLEOTIDE SEQUENCE [LARGE SCALE GENOMIC DNA]</scope>
    <source>
        <strain evidence="6 7">SRT547</strain>
    </source>
</reference>
<comment type="similarity">
    <text evidence="2">Belongs to the bacterial solute-binding protein 5 family.</text>
</comment>
<evidence type="ECO:0000256" key="4">
    <source>
        <dbReference type="ARBA" id="ARBA00022729"/>
    </source>
</evidence>
<dbReference type="Gene3D" id="3.90.76.10">
    <property type="entry name" value="Dipeptide-binding Protein, Domain 1"/>
    <property type="match status" value="1"/>
</dbReference>
<organism evidence="6 7">
    <name type="scientific">Uabimicrobium amorphum</name>
    <dbReference type="NCBI Taxonomy" id="2596890"/>
    <lineage>
        <taxon>Bacteria</taxon>
        <taxon>Pseudomonadati</taxon>
        <taxon>Planctomycetota</taxon>
        <taxon>Candidatus Uabimicrobiia</taxon>
        <taxon>Candidatus Uabimicrobiales</taxon>
        <taxon>Candidatus Uabimicrobiaceae</taxon>
        <taxon>Candidatus Uabimicrobium</taxon>
    </lineage>
</organism>
<dbReference type="OrthoDB" id="9801912at2"/>
<dbReference type="CDD" id="cd08504">
    <property type="entry name" value="PBP2_OppA"/>
    <property type="match status" value="1"/>
</dbReference>
<dbReference type="PANTHER" id="PTHR30290:SF10">
    <property type="entry name" value="PERIPLASMIC OLIGOPEPTIDE-BINDING PROTEIN-RELATED"/>
    <property type="match status" value="1"/>
</dbReference>
<dbReference type="SUPFAM" id="SSF53850">
    <property type="entry name" value="Periplasmic binding protein-like II"/>
    <property type="match status" value="1"/>
</dbReference>
<dbReference type="PROSITE" id="PS01040">
    <property type="entry name" value="SBP_BACTERIAL_5"/>
    <property type="match status" value="1"/>
</dbReference>
<dbReference type="GO" id="GO:1904680">
    <property type="term" value="F:peptide transmembrane transporter activity"/>
    <property type="evidence" value="ECO:0007669"/>
    <property type="project" value="TreeGrafter"/>
</dbReference>
<dbReference type="PANTHER" id="PTHR30290">
    <property type="entry name" value="PERIPLASMIC BINDING COMPONENT OF ABC TRANSPORTER"/>
    <property type="match status" value="1"/>
</dbReference>
<dbReference type="InterPro" id="IPR023765">
    <property type="entry name" value="SBP_5_CS"/>
</dbReference>
<evidence type="ECO:0000313" key="6">
    <source>
        <dbReference type="EMBL" id="BBM85289.1"/>
    </source>
</evidence>
<dbReference type="RefSeq" id="WP_151969399.1">
    <property type="nucleotide sequence ID" value="NZ_AP019860.1"/>
</dbReference>
<evidence type="ECO:0000259" key="5">
    <source>
        <dbReference type="Pfam" id="PF00496"/>
    </source>
</evidence>
<comment type="subcellular location">
    <subcellularLocation>
        <location evidence="1">Cell envelope</location>
    </subcellularLocation>
</comment>
<feature type="domain" description="Solute-binding protein family 5" evidence="5">
    <location>
        <begin position="83"/>
        <end position="455"/>
    </location>
</feature>
<dbReference type="Pfam" id="PF00496">
    <property type="entry name" value="SBP_bac_5"/>
    <property type="match status" value="1"/>
</dbReference>
<sequence>MKLYSVLLCVAMLALCSCNSEGRKGELTELEKQGKTVFRFSNAQEPATLDLSKATGVYENRIINLMFEGLIRYGDKGEYSELGVAEKYETKDEQKTYVFTLRKNIKWSDGTSVTAHDFVAAYQRILNPNTGAEYAYMLYDIINAQEINEGKEKDLSALAAKAIDDHTLELRLKQPVPYFIDLLTHYTFYPVPKHVVEKYGSKWTEVENIVGNGAFVLKKRVMGSQMIFEKNEHYWEKDRVKLDRIVAFTTENQETQLRMFRSGMTDWLSSPVPKSAYPTIKQESEWMAPPYLGTYFFCFNTSKKPFDDVRVRKALSIAIDRKIIAENVAMGGQLPAFNYVPKGTFNYESPHKLDESIEEAKKLLAEAGYPDGKGFPEFTILYNTSEDHQKICIIIQNMWQTRLGIPVKIENNEWKTYIDRMHSMNYDVIRRGWIADYNDAYNFMELFMKDGGNNNTGWWNAEHDNLVLATKQETDVKKREVLFQKAEKILLDNMPLIPIYFYVADQMIKPYVRGFYPRNTGNHGQEDIKAGRYNIADNHPITRVWIDMEAKKKYLGIGEK</sequence>
<dbReference type="InterPro" id="IPR030678">
    <property type="entry name" value="Peptide/Ni-bd"/>
</dbReference>
<name>A0A5S9INT2_UABAM</name>
<dbReference type="Proteomes" id="UP000326354">
    <property type="component" value="Chromosome"/>
</dbReference>
<evidence type="ECO:0000256" key="2">
    <source>
        <dbReference type="ARBA" id="ARBA00005695"/>
    </source>
</evidence>